<keyword evidence="1" id="KW-0175">Coiled coil</keyword>
<keyword evidence="5" id="KW-1185">Reference proteome</keyword>
<dbReference type="InterPro" id="IPR038765">
    <property type="entry name" value="Papain-like_cys_pep_sf"/>
</dbReference>
<dbReference type="PANTHER" id="PTHR10773">
    <property type="entry name" value="DNA-DIRECTED RNA POLYMERASES I, II, AND III SUBUNIT RPABC2"/>
    <property type="match status" value="1"/>
</dbReference>
<sequence>MSNIDHDWSEDDINQSLLSAVLDAEDIDIMDDPSLHHLDLQIDVPFDSYDSDEEPLAVVQRRLLDSREESSRNAAITEAKLRLTTLLASNGLQIWPVSADGDCLLSAVIAQVPELNLDSTALRQCLCEHITANIEHYSPFLQGGSCALLAQIELLKKRGQWNSDLGDLVPFAIANFLQRNILIFSSEETSPITPISPTLTEVQGKDLAIARLAVPGFEHYDAIKELPSTTQPMPTFCSSNTRQSPRHQAKYTSPKKRETVRKRERDEGSWKKNVRKRLRLSGKEYIDSKGSIQSSKKVLSVDCCKCRFRCQQKYSDIERHQIFCYYYEIESFERKQEFLCSLVSEDNVCRSITQKKTVSRKYFLELANKRERVCQTFFLKTLNVSHKSVSGALQRKRNGRLFTSKDQRGRHSPHNKTPQQKIQCISDHINSFPTLDAHYTRKDTNRKFLEQHLNIRQMHSMYIKSHPEDQHVSEKVYRDIFNTKFNLSFHVPKKDQCLICTQFDQKTKTMSSQTEDELTLKYNEHQHRKKAARAEKNMDKARAQTDPTFESATFDLQAILSTPCGLVSQLYYKRKLSSYNLSFYTQSNKQGICYLWNETDGSKGSSEVATCLSFFLNSLRPPITSVSLFSDTCGGQNKNKSVCAALLHCVNQHKSLTTIDQKFFEPGHSCMECDSMHSAIETAKKKTQIHVPSQWDTVIRLARKNKAYLVNPLRYSDFEDFKSFGDIMFSANKLDKTGKRVKFRNIVWFRYEKAHPDTVFFKYSMEDSVFNSFSKNKQTRKASVIHVKKKYSKKIPISSAKKKDLIDLCKSGVIPEEFWPFYERLETDQNITDRLQEADVVEESDDD</sequence>
<feature type="region of interest" description="Disordered" evidence="2">
    <location>
        <begin position="400"/>
        <end position="419"/>
    </location>
</feature>
<feature type="coiled-coil region" evidence="1">
    <location>
        <begin position="515"/>
        <end position="544"/>
    </location>
</feature>
<evidence type="ECO:0000256" key="1">
    <source>
        <dbReference type="SAM" id="Coils"/>
    </source>
</evidence>
<dbReference type="Gene3D" id="3.90.70.80">
    <property type="match status" value="1"/>
</dbReference>
<dbReference type="PROSITE" id="PS50802">
    <property type="entry name" value="OTU"/>
    <property type="match status" value="1"/>
</dbReference>
<dbReference type="EMBL" id="JAWDGP010000167">
    <property type="protein sequence ID" value="KAK3803292.1"/>
    <property type="molecule type" value="Genomic_DNA"/>
</dbReference>
<dbReference type="Proteomes" id="UP001283361">
    <property type="component" value="Unassembled WGS sequence"/>
</dbReference>
<gene>
    <name evidence="4" type="ORF">RRG08_021490</name>
</gene>
<dbReference type="Pfam" id="PF02338">
    <property type="entry name" value="OTU"/>
    <property type="match status" value="1"/>
</dbReference>
<comment type="caution">
    <text evidence="4">The sequence shown here is derived from an EMBL/GenBank/DDBJ whole genome shotgun (WGS) entry which is preliminary data.</text>
</comment>
<dbReference type="PANTHER" id="PTHR10773:SF19">
    <property type="match status" value="1"/>
</dbReference>
<dbReference type="CDD" id="cd22744">
    <property type="entry name" value="OTU"/>
    <property type="match status" value="1"/>
</dbReference>
<evidence type="ECO:0000313" key="4">
    <source>
        <dbReference type="EMBL" id="KAK3803292.1"/>
    </source>
</evidence>
<evidence type="ECO:0000259" key="3">
    <source>
        <dbReference type="PROSITE" id="PS50802"/>
    </source>
</evidence>
<accession>A0AAE1BDK0</accession>
<organism evidence="4 5">
    <name type="scientific">Elysia crispata</name>
    <name type="common">lettuce slug</name>
    <dbReference type="NCBI Taxonomy" id="231223"/>
    <lineage>
        <taxon>Eukaryota</taxon>
        <taxon>Metazoa</taxon>
        <taxon>Spiralia</taxon>
        <taxon>Lophotrochozoa</taxon>
        <taxon>Mollusca</taxon>
        <taxon>Gastropoda</taxon>
        <taxon>Heterobranchia</taxon>
        <taxon>Euthyneura</taxon>
        <taxon>Panpulmonata</taxon>
        <taxon>Sacoglossa</taxon>
        <taxon>Placobranchoidea</taxon>
        <taxon>Plakobranchidae</taxon>
        <taxon>Elysia</taxon>
    </lineage>
</organism>
<protein>
    <recommendedName>
        <fullName evidence="3">OTU domain-containing protein</fullName>
    </recommendedName>
</protein>
<evidence type="ECO:0000313" key="5">
    <source>
        <dbReference type="Proteomes" id="UP001283361"/>
    </source>
</evidence>
<feature type="region of interest" description="Disordered" evidence="2">
    <location>
        <begin position="231"/>
        <end position="270"/>
    </location>
</feature>
<feature type="domain" description="OTU" evidence="3">
    <location>
        <begin position="92"/>
        <end position="226"/>
    </location>
</feature>
<feature type="compositionally biased region" description="Basic and acidic residues" evidence="2">
    <location>
        <begin position="255"/>
        <end position="270"/>
    </location>
</feature>
<proteinExistence type="predicted"/>
<reference evidence="4" key="1">
    <citation type="journal article" date="2023" name="G3 (Bethesda)">
        <title>A reference genome for the long-term kleptoplast-retaining sea slug Elysia crispata morphotype clarki.</title>
        <authorList>
            <person name="Eastman K.E."/>
            <person name="Pendleton A.L."/>
            <person name="Shaikh M.A."/>
            <person name="Suttiyut T."/>
            <person name="Ogas R."/>
            <person name="Tomko P."/>
            <person name="Gavelis G."/>
            <person name="Widhalm J.R."/>
            <person name="Wisecaver J.H."/>
        </authorList>
    </citation>
    <scope>NUCLEOTIDE SEQUENCE</scope>
    <source>
        <strain evidence="4">ECLA1</strain>
    </source>
</reference>
<name>A0AAE1BDK0_9GAST</name>
<dbReference type="SUPFAM" id="SSF54001">
    <property type="entry name" value="Cysteine proteinases"/>
    <property type="match status" value="1"/>
</dbReference>
<feature type="compositionally biased region" description="Polar residues" evidence="2">
    <location>
        <begin position="231"/>
        <end position="243"/>
    </location>
</feature>
<evidence type="ECO:0000256" key="2">
    <source>
        <dbReference type="SAM" id="MobiDB-lite"/>
    </source>
</evidence>
<dbReference type="InterPro" id="IPR003323">
    <property type="entry name" value="OTU_dom"/>
</dbReference>
<dbReference type="AlphaFoldDB" id="A0AAE1BDK0"/>